<dbReference type="Gene3D" id="1.20.1070.10">
    <property type="entry name" value="Rhodopsin 7-helix transmembrane proteins"/>
    <property type="match status" value="1"/>
</dbReference>
<evidence type="ECO:0000256" key="9">
    <source>
        <dbReference type="RuleBase" id="RU000688"/>
    </source>
</evidence>
<keyword evidence="5 10" id="KW-0552">Olfaction</keyword>
<dbReference type="InterPro" id="IPR000276">
    <property type="entry name" value="GPCR_Rhodpsn"/>
</dbReference>
<dbReference type="PROSITE" id="PS00237">
    <property type="entry name" value="G_PROTEIN_RECEP_F1_1"/>
    <property type="match status" value="1"/>
</dbReference>
<evidence type="ECO:0000313" key="13">
    <source>
        <dbReference type="RefSeq" id="XP_015277197.1"/>
    </source>
</evidence>
<dbReference type="InterPro" id="IPR000725">
    <property type="entry name" value="Olfact_rcpt"/>
</dbReference>
<organism evidence="12 13">
    <name type="scientific">Gekko japonicus</name>
    <name type="common">Schlegel's Japanese gecko</name>
    <dbReference type="NCBI Taxonomy" id="146911"/>
    <lineage>
        <taxon>Eukaryota</taxon>
        <taxon>Metazoa</taxon>
        <taxon>Chordata</taxon>
        <taxon>Craniata</taxon>
        <taxon>Vertebrata</taxon>
        <taxon>Euteleostomi</taxon>
        <taxon>Lepidosauria</taxon>
        <taxon>Squamata</taxon>
        <taxon>Bifurcata</taxon>
        <taxon>Gekkota</taxon>
        <taxon>Gekkonidae</taxon>
        <taxon>Gekkoninae</taxon>
        <taxon>Gekko</taxon>
    </lineage>
</organism>
<evidence type="ECO:0000256" key="1">
    <source>
        <dbReference type="ARBA" id="ARBA00004651"/>
    </source>
</evidence>
<evidence type="ECO:0000256" key="8">
    <source>
        <dbReference type="ARBA" id="ARBA00023224"/>
    </source>
</evidence>
<sequence>MEHTNPWNKETDQNVTHVSVFIFLGFSAKPLGQLLFFLLFLTIYTLTLLGNGLIIFLTLISPALQTPMYFFLRNLSFVEICYSSITLPRLLISYVTGNNKISFIGCAVQMYFFLILGSAECYILGAMAYDRYVAVFHPLRYMTIMDKHSCTLLVVGSWLSGIPASFVQTTWAFISPFCGPNEIDHFFCDIPPVLRLVCADTSQNEIAMFTFAVIVVIAPFMLILISYSHIIAAVVKMSSSENRKKAVSTCSSHLLVVTLFYGSGMVVYTCPQSSGNSGTDKVVSLFYTIVTPMLNPVIYTLRNQEVKDALWKTMASY</sequence>
<dbReference type="Proteomes" id="UP000694871">
    <property type="component" value="Unplaced"/>
</dbReference>
<keyword evidence="12" id="KW-1185">Reference proteome</keyword>
<comment type="similarity">
    <text evidence="9">Belongs to the G-protein coupled receptor 1 family.</text>
</comment>
<feature type="domain" description="G-protein coupled receptors family 1 profile" evidence="11">
    <location>
        <begin position="50"/>
        <end position="299"/>
    </location>
</feature>
<keyword evidence="6 10" id="KW-1133">Transmembrane helix</keyword>
<protein>
    <recommendedName>
        <fullName evidence="10">Olfactory receptor</fullName>
    </recommendedName>
</protein>
<keyword evidence="9" id="KW-0297">G-protein coupled receptor</keyword>
<dbReference type="PRINTS" id="PR00245">
    <property type="entry name" value="OLFACTORYR"/>
</dbReference>
<keyword evidence="4 9" id="KW-0812">Transmembrane</keyword>
<evidence type="ECO:0000256" key="5">
    <source>
        <dbReference type="ARBA" id="ARBA00022725"/>
    </source>
</evidence>
<dbReference type="RefSeq" id="XP_015277197.1">
    <property type="nucleotide sequence ID" value="XM_015421711.1"/>
</dbReference>
<reference evidence="13" key="1">
    <citation type="submission" date="2025-08" db="UniProtKB">
        <authorList>
            <consortium name="RefSeq"/>
        </authorList>
    </citation>
    <scope>IDENTIFICATION</scope>
</reference>
<evidence type="ECO:0000256" key="2">
    <source>
        <dbReference type="ARBA" id="ARBA00022475"/>
    </source>
</evidence>
<dbReference type="PROSITE" id="PS50262">
    <property type="entry name" value="G_PROTEIN_RECEP_F1_2"/>
    <property type="match status" value="1"/>
</dbReference>
<dbReference type="Pfam" id="PF13853">
    <property type="entry name" value="7tm_4"/>
    <property type="match status" value="1"/>
</dbReference>
<dbReference type="InterPro" id="IPR017452">
    <property type="entry name" value="GPCR_Rhodpsn_7TM"/>
</dbReference>
<dbReference type="PANTHER" id="PTHR26453">
    <property type="entry name" value="OLFACTORY RECEPTOR"/>
    <property type="match status" value="1"/>
</dbReference>
<keyword evidence="2 10" id="KW-1003">Cell membrane</keyword>
<evidence type="ECO:0000259" key="11">
    <source>
        <dbReference type="PROSITE" id="PS50262"/>
    </source>
</evidence>
<gene>
    <name evidence="13" type="primary">LOC107119248</name>
</gene>
<comment type="subcellular location">
    <subcellularLocation>
        <location evidence="1 10">Cell membrane</location>
        <topology evidence="1 10">Multi-pass membrane protein</topology>
    </subcellularLocation>
</comment>
<evidence type="ECO:0000256" key="6">
    <source>
        <dbReference type="ARBA" id="ARBA00022989"/>
    </source>
</evidence>
<evidence type="ECO:0000256" key="7">
    <source>
        <dbReference type="ARBA" id="ARBA00023136"/>
    </source>
</evidence>
<keyword evidence="8 9" id="KW-0807">Transducer</keyword>
<feature type="transmembrane region" description="Helical" evidence="10">
    <location>
        <begin position="206"/>
        <end position="234"/>
    </location>
</feature>
<evidence type="ECO:0000256" key="4">
    <source>
        <dbReference type="ARBA" id="ARBA00022692"/>
    </source>
</evidence>
<feature type="transmembrane region" description="Helical" evidence="10">
    <location>
        <begin position="246"/>
        <end position="268"/>
    </location>
</feature>
<keyword evidence="7 10" id="KW-0472">Membrane</keyword>
<dbReference type="SUPFAM" id="SSF81321">
    <property type="entry name" value="Family A G protein-coupled receptor-like"/>
    <property type="match status" value="1"/>
</dbReference>
<feature type="transmembrane region" description="Helical" evidence="10">
    <location>
        <begin position="71"/>
        <end position="95"/>
    </location>
</feature>
<evidence type="ECO:0000256" key="10">
    <source>
        <dbReference type="RuleBase" id="RU363047"/>
    </source>
</evidence>
<dbReference type="CDD" id="cd15225">
    <property type="entry name" value="7tmA_OR10A-like"/>
    <property type="match status" value="1"/>
</dbReference>
<evidence type="ECO:0000313" key="12">
    <source>
        <dbReference type="Proteomes" id="UP000694871"/>
    </source>
</evidence>
<evidence type="ECO:0000256" key="3">
    <source>
        <dbReference type="ARBA" id="ARBA00022606"/>
    </source>
</evidence>
<keyword evidence="3 10" id="KW-0716">Sensory transduction</keyword>
<feature type="transmembrane region" description="Helical" evidence="10">
    <location>
        <begin position="150"/>
        <end position="174"/>
    </location>
</feature>
<proteinExistence type="inferred from homology"/>
<accession>A0ABM1KU10</accession>
<name>A0ABM1KU10_GEKJA</name>
<feature type="transmembrane region" description="Helical" evidence="10">
    <location>
        <begin position="101"/>
        <end position="129"/>
    </location>
</feature>
<dbReference type="PRINTS" id="PR00237">
    <property type="entry name" value="GPCRRHODOPSN"/>
</dbReference>
<dbReference type="GeneID" id="107119248"/>
<keyword evidence="9" id="KW-0675">Receptor</keyword>
<feature type="transmembrane region" description="Helical" evidence="10">
    <location>
        <begin position="34"/>
        <end position="59"/>
    </location>
</feature>